<dbReference type="GeneID" id="30205511"/>
<sequence length="503" mass="57700">MPELIEYPCGISSCPNKNLGFYAICDDCHQVRCIEHNNAEYHICKNKKSPGRKEIYNNAKRDYFQTVLNDVTKHQQHFLNEINILRPDHHPTLVIPPSVDSLLDDGTRGGFNLHFKITFDVGVKWLLRVRQSRGHRPPPELADAVIQSEVATLNVLKSQGIPFPKAFLPLHLTNVSERKDESSAVPPLDYFYYESMSGTPMNVPRSGYIGKIELPKDQLRHFIEEFAKVQISLSNLKLPYKHIGCIYPSKDGYGTSTTTGPTVARGCFMNPTPPYLLGPFVNQKERYLAHIDAALRYISVNALQGSGIDEYLWHLELRELVTASKILGEDPGQLYVKHDDEKGDHLMVDDGGKVVGILDWEWAYVTTKAEAFSTPYIFNRTGEYIFLGSNEMTEDEKSLIETYVRLGREDLADCVRNGRLYTRLQRIGQYDKAYKKSGFREVFDVIPSDFDPPKTDADWTVYMIRRYAHDVGLQGYMAKYEWSLERAEKEAMEWHEKNDKKEK</sequence>
<dbReference type="InterPro" id="IPR011009">
    <property type="entry name" value="Kinase-like_dom_sf"/>
</dbReference>
<dbReference type="AlphaFoldDB" id="A0A1B9GEZ8"/>
<dbReference type="Proteomes" id="UP000092730">
    <property type="component" value="Chromosome 1"/>
</dbReference>
<accession>A0A1B9GEZ8</accession>
<dbReference type="PANTHER" id="PTHR21310:SF15">
    <property type="entry name" value="AMINOGLYCOSIDE PHOSPHOTRANSFERASE DOMAIN-CONTAINING PROTEIN"/>
    <property type="match status" value="1"/>
</dbReference>
<protein>
    <recommendedName>
        <fullName evidence="1">Aminoglycoside phosphotransferase domain-containing protein</fullName>
    </recommendedName>
</protein>
<gene>
    <name evidence="2" type="ORF">I302_01112</name>
    <name evidence="3" type="ORF">I302_102422</name>
</gene>
<dbReference type="PANTHER" id="PTHR21310">
    <property type="entry name" value="AMINOGLYCOSIDE PHOSPHOTRANSFERASE-RELATED-RELATED"/>
    <property type="match status" value="1"/>
</dbReference>
<evidence type="ECO:0000313" key="2">
    <source>
        <dbReference type="EMBL" id="OCF29603.1"/>
    </source>
</evidence>
<dbReference type="EMBL" id="KI894018">
    <property type="protein sequence ID" value="OCF29603.1"/>
    <property type="molecule type" value="Genomic_DNA"/>
</dbReference>
<dbReference type="SUPFAM" id="SSF118310">
    <property type="entry name" value="AN1-like Zinc finger"/>
    <property type="match status" value="1"/>
</dbReference>
<name>A0A1B9GEZ8_9TREE</name>
<proteinExistence type="predicted"/>
<evidence type="ECO:0000313" key="4">
    <source>
        <dbReference type="Proteomes" id="UP000092730"/>
    </source>
</evidence>
<organism evidence="2">
    <name type="scientific">Kwoniella bestiolae CBS 10118</name>
    <dbReference type="NCBI Taxonomy" id="1296100"/>
    <lineage>
        <taxon>Eukaryota</taxon>
        <taxon>Fungi</taxon>
        <taxon>Dikarya</taxon>
        <taxon>Basidiomycota</taxon>
        <taxon>Agaricomycotina</taxon>
        <taxon>Tremellomycetes</taxon>
        <taxon>Tremellales</taxon>
        <taxon>Cryptococcaceae</taxon>
        <taxon>Kwoniella</taxon>
    </lineage>
</organism>
<evidence type="ECO:0000259" key="1">
    <source>
        <dbReference type="Pfam" id="PF01636"/>
    </source>
</evidence>
<dbReference type="VEuPathDB" id="FungiDB:I302_01112"/>
<reference evidence="2" key="1">
    <citation type="submission" date="2013-07" db="EMBL/GenBank/DDBJ databases">
        <title>The Genome Sequence of Cryptococcus bestiolae CBS10118.</title>
        <authorList>
            <consortium name="The Broad Institute Genome Sequencing Platform"/>
            <person name="Cuomo C."/>
            <person name="Litvintseva A."/>
            <person name="Chen Y."/>
            <person name="Heitman J."/>
            <person name="Sun S."/>
            <person name="Springer D."/>
            <person name="Dromer F."/>
            <person name="Young S.K."/>
            <person name="Zeng Q."/>
            <person name="Gargeya S."/>
            <person name="Fitzgerald M."/>
            <person name="Abouelleil A."/>
            <person name="Alvarado L."/>
            <person name="Berlin A.M."/>
            <person name="Chapman S.B."/>
            <person name="Dewar J."/>
            <person name="Goldberg J."/>
            <person name="Griggs A."/>
            <person name="Gujja S."/>
            <person name="Hansen M."/>
            <person name="Howarth C."/>
            <person name="Imamovic A."/>
            <person name="Larimer J."/>
            <person name="McCowan C."/>
            <person name="Murphy C."/>
            <person name="Pearson M."/>
            <person name="Priest M."/>
            <person name="Roberts A."/>
            <person name="Saif S."/>
            <person name="Shea T."/>
            <person name="Sykes S."/>
            <person name="Wortman J."/>
            <person name="Nusbaum C."/>
            <person name="Birren B."/>
        </authorList>
    </citation>
    <scope>NUCLEOTIDE SEQUENCE [LARGE SCALE GENOMIC DNA]</scope>
    <source>
        <strain evidence="2">CBS 10118</strain>
    </source>
</reference>
<reference evidence="3" key="4">
    <citation type="submission" date="2024-02" db="EMBL/GenBank/DDBJ databases">
        <title>Comparative genomics of Cryptococcus and Kwoniella reveals pathogenesis evolution and contrasting modes of karyotype evolution via chromosome fusion or intercentromeric recombination.</title>
        <authorList>
            <person name="Coelho M.A."/>
            <person name="David-Palma M."/>
            <person name="Shea T."/>
            <person name="Bowers K."/>
            <person name="McGinley-Smith S."/>
            <person name="Mohammad A.W."/>
            <person name="Gnirke A."/>
            <person name="Yurkov A.M."/>
            <person name="Nowrousian M."/>
            <person name="Sun S."/>
            <person name="Cuomo C.A."/>
            <person name="Heitman J."/>
        </authorList>
    </citation>
    <scope>NUCLEOTIDE SEQUENCE</scope>
    <source>
        <strain evidence="3">CBS 10118</strain>
    </source>
</reference>
<dbReference type="InterPro" id="IPR051678">
    <property type="entry name" value="AGP_Transferase"/>
</dbReference>
<dbReference type="KEGG" id="kbi:30205511"/>
<dbReference type="SUPFAM" id="SSF56112">
    <property type="entry name" value="Protein kinase-like (PK-like)"/>
    <property type="match status" value="1"/>
</dbReference>
<reference evidence="3" key="2">
    <citation type="submission" date="2013-07" db="EMBL/GenBank/DDBJ databases">
        <authorList>
            <consortium name="The Broad Institute Genome Sequencing Platform"/>
            <person name="Cuomo C."/>
            <person name="Litvintseva A."/>
            <person name="Chen Y."/>
            <person name="Heitman J."/>
            <person name="Sun S."/>
            <person name="Springer D."/>
            <person name="Dromer F."/>
            <person name="Young S.K."/>
            <person name="Zeng Q."/>
            <person name="Gargeya S."/>
            <person name="Fitzgerald M."/>
            <person name="Abouelleil A."/>
            <person name="Alvarado L."/>
            <person name="Berlin A.M."/>
            <person name="Chapman S.B."/>
            <person name="Dewar J."/>
            <person name="Goldberg J."/>
            <person name="Griggs A."/>
            <person name="Gujja S."/>
            <person name="Hansen M."/>
            <person name="Howarth C."/>
            <person name="Imamovic A."/>
            <person name="Larimer J."/>
            <person name="McCowan C."/>
            <person name="Murphy C."/>
            <person name="Pearson M."/>
            <person name="Priest M."/>
            <person name="Roberts A."/>
            <person name="Saif S."/>
            <person name="Shea T."/>
            <person name="Sykes S."/>
            <person name="Wortman J."/>
            <person name="Nusbaum C."/>
            <person name="Birren B."/>
        </authorList>
    </citation>
    <scope>NUCLEOTIDE SEQUENCE</scope>
    <source>
        <strain evidence="3">CBS 10118</strain>
    </source>
</reference>
<dbReference type="RefSeq" id="XP_019050673.1">
    <property type="nucleotide sequence ID" value="XM_019187795.1"/>
</dbReference>
<keyword evidence="4" id="KW-1185">Reference proteome</keyword>
<evidence type="ECO:0000313" key="3">
    <source>
        <dbReference type="EMBL" id="WVW80440.1"/>
    </source>
</evidence>
<reference evidence="2" key="3">
    <citation type="submission" date="2014-01" db="EMBL/GenBank/DDBJ databases">
        <title>Evolution of pathogenesis and genome organization in the Tremellales.</title>
        <authorList>
            <person name="Cuomo C."/>
            <person name="Litvintseva A."/>
            <person name="Heitman J."/>
            <person name="Chen Y."/>
            <person name="Sun S."/>
            <person name="Springer D."/>
            <person name="Dromer F."/>
            <person name="Young S."/>
            <person name="Zeng Q."/>
            <person name="Chapman S."/>
            <person name="Gujja S."/>
            <person name="Saif S."/>
            <person name="Birren B."/>
        </authorList>
    </citation>
    <scope>NUCLEOTIDE SEQUENCE</scope>
    <source>
        <strain evidence="2">CBS 10118</strain>
    </source>
</reference>
<dbReference type="InterPro" id="IPR002575">
    <property type="entry name" value="Aminoglycoside_PTrfase"/>
</dbReference>
<dbReference type="STRING" id="1296100.A0A1B9GEZ8"/>
<feature type="domain" description="Aminoglycoside phosphotransferase" evidence="1">
    <location>
        <begin position="124"/>
        <end position="363"/>
    </location>
</feature>
<dbReference type="OrthoDB" id="2561803at2759"/>
<dbReference type="EMBL" id="CP144541">
    <property type="protein sequence ID" value="WVW80440.1"/>
    <property type="molecule type" value="Genomic_DNA"/>
</dbReference>
<dbReference type="Pfam" id="PF01636">
    <property type="entry name" value="APH"/>
    <property type="match status" value="1"/>
</dbReference>
<dbReference type="InterPro" id="IPR035896">
    <property type="entry name" value="AN1-like_Znf"/>
</dbReference>